<evidence type="ECO:0000313" key="1">
    <source>
        <dbReference type="EMBL" id="AJE87630.1"/>
    </source>
</evidence>
<dbReference type="AlphaFoldDB" id="A0A0B5F7T5"/>
<evidence type="ECO:0000313" key="2">
    <source>
        <dbReference type="Proteomes" id="UP000031523"/>
    </source>
</evidence>
<dbReference type="Proteomes" id="UP000031523">
    <property type="component" value="Chromosome"/>
</dbReference>
<accession>A0A0B5F7T5</accession>
<gene>
    <name evidence="1" type="ORF">SLNWT_7254</name>
</gene>
<keyword evidence="2" id="KW-1185">Reference proteome</keyword>
<protein>
    <submittedName>
        <fullName evidence="1">Uncharacterized protein</fullName>
    </submittedName>
</protein>
<proteinExistence type="predicted"/>
<name>A0A0B5F7T5_STRA4</name>
<organism evidence="1 2">
    <name type="scientific">Streptomyces albus (strain ATCC 21838 / DSM 41398 / FERM P-419 / JCM 4703 / NBRC 107858)</name>
    <dbReference type="NCBI Taxonomy" id="1081613"/>
    <lineage>
        <taxon>Bacteria</taxon>
        <taxon>Bacillati</taxon>
        <taxon>Actinomycetota</taxon>
        <taxon>Actinomycetes</taxon>
        <taxon>Kitasatosporales</taxon>
        <taxon>Streptomycetaceae</taxon>
        <taxon>Streptomyces</taxon>
    </lineage>
</organism>
<reference evidence="1 2" key="1">
    <citation type="submission" date="2015-01" db="EMBL/GenBank/DDBJ databases">
        <title>Enhanced salinomycin production by adjusting the supply of polyketide extender units in Streptomyce albus DSM 41398.</title>
        <authorList>
            <person name="Lu C."/>
        </authorList>
    </citation>
    <scope>NUCLEOTIDE SEQUENCE [LARGE SCALE GENOMIC DNA]</scope>
    <source>
        <strain evidence="2">ATCC 21838 / DSM 41398 / FERM P-419 / JCM 4703 / NBRC 107858</strain>
    </source>
</reference>
<dbReference type="KEGG" id="sals:SLNWT_7254"/>
<sequence length="37" mass="3940">MPLDGVAPVLSRSAARPVWRQAGAQARAPGRLVARTR</sequence>
<dbReference type="EMBL" id="CP010519">
    <property type="protein sequence ID" value="AJE87630.1"/>
    <property type="molecule type" value="Genomic_DNA"/>
</dbReference>